<dbReference type="GO" id="GO:0004601">
    <property type="term" value="F:peroxidase activity"/>
    <property type="evidence" value="ECO:0007669"/>
    <property type="project" value="UniProtKB-KW"/>
</dbReference>
<evidence type="ECO:0000313" key="7">
    <source>
        <dbReference type="EMBL" id="TWT21726.1"/>
    </source>
</evidence>
<dbReference type="RefSeq" id="WP_146309894.1">
    <property type="nucleotide sequence ID" value="NZ_VOHE01000001.1"/>
</dbReference>
<dbReference type="GO" id="GO:0034599">
    <property type="term" value="P:cellular response to oxidative stress"/>
    <property type="evidence" value="ECO:0007669"/>
    <property type="project" value="TreeGrafter"/>
</dbReference>
<evidence type="ECO:0000256" key="3">
    <source>
        <dbReference type="ARBA" id="ARBA00023002"/>
    </source>
</evidence>
<evidence type="ECO:0000256" key="6">
    <source>
        <dbReference type="SAM" id="SignalP"/>
    </source>
</evidence>
<evidence type="ECO:0000256" key="4">
    <source>
        <dbReference type="PIRSR" id="PIRSR000303-1"/>
    </source>
</evidence>
<comment type="similarity">
    <text evidence="1 5">Belongs to the glutathione peroxidase family.</text>
</comment>
<organism evidence="7 8">
    <name type="scientific">Luteimonas wenzhouensis</name>
    <dbReference type="NCBI Taxonomy" id="2599615"/>
    <lineage>
        <taxon>Bacteria</taxon>
        <taxon>Pseudomonadati</taxon>
        <taxon>Pseudomonadota</taxon>
        <taxon>Gammaproteobacteria</taxon>
        <taxon>Lysobacterales</taxon>
        <taxon>Lysobacteraceae</taxon>
        <taxon>Luteimonas</taxon>
    </lineage>
</organism>
<proteinExistence type="inferred from homology"/>
<feature type="active site" evidence="4">
    <location>
        <position position="60"/>
    </location>
</feature>
<keyword evidence="3 5" id="KW-0560">Oxidoreductase</keyword>
<comment type="caution">
    <text evidence="7">The sequence shown here is derived from an EMBL/GenBank/DDBJ whole genome shotgun (WGS) entry which is preliminary data.</text>
</comment>
<evidence type="ECO:0000256" key="1">
    <source>
        <dbReference type="ARBA" id="ARBA00006926"/>
    </source>
</evidence>
<feature type="signal peptide" evidence="6">
    <location>
        <begin position="1"/>
        <end position="23"/>
    </location>
</feature>
<dbReference type="PROSITE" id="PS51355">
    <property type="entry name" value="GLUTATHIONE_PEROXID_3"/>
    <property type="match status" value="1"/>
</dbReference>
<dbReference type="PRINTS" id="PR01011">
    <property type="entry name" value="GLUTPROXDASE"/>
</dbReference>
<keyword evidence="8" id="KW-1185">Reference proteome</keyword>
<dbReference type="Proteomes" id="UP000315949">
    <property type="component" value="Unassembled WGS sequence"/>
</dbReference>
<gene>
    <name evidence="7" type="ORF">FQY79_00900</name>
</gene>
<dbReference type="AlphaFoldDB" id="A0A5C5U742"/>
<dbReference type="PROSITE" id="PS00460">
    <property type="entry name" value="GLUTATHIONE_PEROXID_1"/>
    <property type="match status" value="1"/>
</dbReference>
<dbReference type="OrthoDB" id="9785502at2"/>
<feature type="chain" id="PRO_5023123325" description="Glutathione peroxidase" evidence="6">
    <location>
        <begin position="24"/>
        <end position="187"/>
    </location>
</feature>
<dbReference type="PANTHER" id="PTHR11592">
    <property type="entry name" value="GLUTATHIONE PEROXIDASE"/>
    <property type="match status" value="1"/>
</dbReference>
<evidence type="ECO:0000256" key="2">
    <source>
        <dbReference type="ARBA" id="ARBA00022559"/>
    </source>
</evidence>
<dbReference type="EMBL" id="VOHE01000001">
    <property type="protein sequence ID" value="TWT21726.1"/>
    <property type="molecule type" value="Genomic_DNA"/>
</dbReference>
<keyword evidence="6" id="KW-0732">Signal</keyword>
<dbReference type="PANTHER" id="PTHR11592:SF40">
    <property type="entry name" value="THIOREDOXIN_GLUTATHIONE PEROXIDASE BTUE"/>
    <property type="match status" value="1"/>
</dbReference>
<dbReference type="PIRSF" id="PIRSF000303">
    <property type="entry name" value="Glutathion_perox"/>
    <property type="match status" value="1"/>
</dbReference>
<dbReference type="InterPro" id="IPR000889">
    <property type="entry name" value="Glutathione_peroxidase"/>
</dbReference>
<dbReference type="InterPro" id="IPR029759">
    <property type="entry name" value="GPX_AS"/>
</dbReference>
<accession>A0A5C5U742</accession>
<evidence type="ECO:0000256" key="5">
    <source>
        <dbReference type="RuleBase" id="RU000499"/>
    </source>
</evidence>
<name>A0A5C5U742_9GAMM</name>
<reference evidence="7 8" key="1">
    <citation type="submission" date="2019-07" db="EMBL/GenBank/DDBJ databases">
        <title>Luteimonas sp. YD-1 nov., isolated from acidic soil.</title>
        <authorList>
            <person name="Zhou J."/>
        </authorList>
    </citation>
    <scope>NUCLEOTIDE SEQUENCE [LARGE SCALE GENOMIC DNA]</scope>
    <source>
        <strain evidence="7 8">YD-1</strain>
    </source>
</reference>
<dbReference type="Pfam" id="PF00255">
    <property type="entry name" value="GSHPx"/>
    <property type="match status" value="1"/>
</dbReference>
<keyword evidence="2 5" id="KW-0575">Peroxidase</keyword>
<dbReference type="Gene3D" id="3.40.30.10">
    <property type="entry name" value="Glutaredoxin"/>
    <property type="match status" value="1"/>
</dbReference>
<sequence>MPMKTMRYILLPLLLALAAPAAASGLLERSYRPLTGKTPVDLAATYGGQVLLIVNTASKCGLAPQFEGLEALHARYRERGFSVLGFPSADFRGQEYEDEEKIMEFCTLTYGVKFPMFERVHVVGDQATPLFRDLADATGHWPRWNFHKYLVGRDGKVIGSWESRTSPEDPRIVEAIERALRAPVPAD</sequence>
<evidence type="ECO:0000313" key="8">
    <source>
        <dbReference type="Proteomes" id="UP000315949"/>
    </source>
</evidence>
<dbReference type="SUPFAM" id="SSF52833">
    <property type="entry name" value="Thioredoxin-like"/>
    <property type="match status" value="1"/>
</dbReference>
<protein>
    <recommendedName>
        <fullName evidence="5">Glutathione peroxidase</fullName>
    </recommendedName>
</protein>
<dbReference type="CDD" id="cd00340">
    <property type="entry name" value="GSH_Peroxidase"/>
    <property type="match status" value="1"/>
</dbReference>
<dbReference type="InterPro" id="IPR036249">
    <property type="entry name" value="Thioredoxin-like_sf"/>
</dbReference>